<name>A0A1I6HCW0_9EURY</name>
<feature type="region of interest" description="Disordered" evidence="1">
    <location>
        <begin position="152"/>
        <end position="192"/>
    </location>
</feature>
<reference evidence="3" key="1">
    <citation type="submission" date="2016-10" db="EMBL/GenBank/DDBJ databases">
        <authorList>
            <person name="Varghese N."/>
            <person name="Submissions S."/>
        </authorList>
    </citation>
    <scope>NUCLEOTIDE SEQUENCE [LARGE SCALE GENOMIC DNA]</scope>
    <source>
        <strain evidence="3">CGMCC 1.8711</strain>
    </source>
</reference>
<dbReference type="AlphaFoldDB" id="A0A1I6HCW0"/>
<accession>A0A1I6HCW0</accession>
<dbReference type="EMBL" id="FOYS01000003">
    <property type="protein sequence ID" value="SFR52190.1"/>
    <property type="molecule type" value="Genomic_DNA"/>
</dbReference>
<dbReference type="InterPro" id="IPR006311">
    <property type="entry name" value="TAT_signal"/>
</dbReference>
<feature type="compositionally biased region" description="Low complexity" evidence="1">
    <location>
        <begin position="163"/>
        <end position="185"/>
    </location>
</feature>
<protein>
    <submittedName>
        <fullName evidence="2">Uncharacterized protein</fullName>
    </submittedName>
</protein>
<feature type="compositionally biased region" description="Basic and acidic residues" evidence="1">
    <location>
        <begin position="152"/>
        <end position="162"/>
    </location>
</feature>
<proteinExistence type="predicted"/>
<dbReference type="STRING" id="555875.SAMN04488124_2062"/>
<dbReference type="Proteomes" id="UP000243250">
    <property type="component" value="Unassembled WGS sequence"/>
</dbReference>
<dbReference type="RefSeq" id="WP_089880228.1">
    <property type="nucleotide sequence ID" value="NZ_FOYS01000003.1"/>
</dbReference>
<sequence>MPRTRRTLLRQTGLALGGGVLATLAGCLGGSTGGTVPAGTTTETAAKDSRSPDGRGGSADAVERTTAAFEWLPDPRRTPLRDGYGVRYSDLAAIRRYREALHPNAFERLRQEAYRAMPSDELVDVADVDATLRVGFHATIALGSFDPDAIDERLRRDRRTGDSRTATTGSGTATPMETPTTATRTPRGDPERYRGFALYDGYYAYAVSEDAVLAVSSGRDDDTLARAKAIIDTKRDEEAPYPDGNAYVEAMLGLVHGAHALTCYPEAMDGSSSRGFRKDAMTGQLKSWRFDAETTHFTLANTYADTETTAAADLAAHLDDESARFGPYEGLGVETDGRLTWADGTIPTGEFDFLSPGGPNDGVTTENG</sequence>
<organism evidence="2 3">
    <name type="scientific">Halogeometricum limi</name>
    <dbReference type="NCBI Taxonomy" id="555875"/>
    <lineage>
        <taxon>Archaea</taxon>
        <taxon>Methanobacteriati</taxon>
        <taxon>Methanobacteriota</taxon>
        <taxon>Stenosarchaea group</taxon>
        <taxon>Halobacteria</taxon>
        <taxon>Halobacteriales</taxon>
        <taxon>Haloferacaceae</taxon>
        <taxon>Halogeometricum</taxon>
    </lineage>
</organism>
<dbReference type="PROSITE" id="PS51318">
    <property type="entry name" value="TAT"/>
    <property type="match status" value="1"/>
</dbReference>
<gene>
    <name evidence="2" type="ORF">SAMN04488124_2062</name>
</gene>
<dbReference type="OrthoDB" id="304993at2157"/>
<dbReference type="PROSITE" id="PS51257">
    <property type="entry name" value="PROKAR_LIPOPROTEIN"/>
    <property type="match status" value="1"/>
</dbReference>
<evidence type="ECO:0000313" key="3">
    <source>
        <dbReference type="Proteomes" id="UP000243250"/>
    </source>
</evidence>
<keyword evidence="3" id="KW-1185">Reference proteome</keyword>
<feature type="region of interest" description="Disordered" evidence="1">
    <location>
        <begin position="33"/>
        <end position="61"/>
    </location>
</feature>
<evidence type="ECO:0000313" key="2">
    <source>
        <dbReference type="EMBL" id="SFR52190.1"/>
    </source>
</evidence>
<evidence type="ECO:0000256" key="1">
    <source>
        <dbReference type="SAM" id="MobiDB-lite"/>
    </source>
</evidence>